<organism evidence="2 3">
    <name type="scientific">Actinacidiphila epipremni</name>
    <dbReference type="NCBI Taxonomy" id="2053013"/>
    <lineage>
        <taxon>Bacteria</taxon>
        <taxon>Bacillati</taxon>
        <taxon>Actinomycetota</taxon>
        <taxon>Actinomycetes</taxon>
        <taxon>Kitasatosporales</taxon>
        <taxon>Streptomycetaceae</taxon>
        <taxon>Actinacidiphila</taxon>
    </lineage>
</organism>
<dbReference type="RefSeq" id="WP_167982496.1">
    <property type="nucleotide sequence ID" value="NZ_JAATEJ010000005.1"/>
</dbReference>
<protein>
    <submittedName>
        <fullName evidence="2">NAD(P)H-binding protein</fullName>
    </submittedName>
</protein>
<sequence>MILVTGATGTIGSEVVRVLAERGEQVRAMTRDPEAAVLPPDLRAHVRLVRGDFDDRASLGAATAGAEAVFLLSAPGAGLARHDRAALDAVREHGVARVVKLSAIGTGEDTGLRGNTWHLPGEQGLPASGAAWTVLRPTAFASNTLSWAADIRAGRPVANLTGSGAQGVVDPRDIAEVAAAALTAPGHHGRTYTLTGPELLSTPDQVEILAQVLGRPVGVVDVPEDAAKEQMIAAGYDAELAESALGGLRFIAEGRNARLTGDVEAVLGRPPRRYADWARAHKAAFDG</sequence>
<dbReference type="PANTHER" id="PTHR43162:SF1">
    <property type="entry name" value="PRESTALK A DIFFERENTIATION PROTEIN A"/>
    <property type="match status" value="1"/>
</dbReference>
<accession>A0ABX0ZIQ1</accession>
<dbReference type="EMBL" id="JAATEJ010000005">
    <property type="protein sequence ID" value="NJP43645.1"/>
    <property type="molecule type" value="Genomic_DNA"/>
</dbReference>
<dbReference type="Gene3D" id="3.90.25.10">
    <property type="entry name" value="UDP-galactose 4-epimerase, domain 1"/>
    <property type="match status" value="1"/>
</dbReference>
<evidence type="ECO:0000259" key="1">
    <source>
        <dbReference type="Pfam" id="PF13460"/>
    </source>
</evidence>
<dbReference type="PANTHER" id="PTHR43162">
    <property type="match status" value="1"/>
</dbReference>
<proteinExistence type="predicted"/>
<gene>
    <name evidence="2" type="ORF">HCN08_09560</name>
</gene>
<feature type="domain" description="NAD(P)-binding" evidence="1">
    <location>
        <begin position="6"/>
        <end position="185"/>
    </location>
</feature>
<evidence type="ECO:0000313" key="2">
    <source>
        <dbReference type="EMBL" id="NJP43645.1"/>
    </source>
</evidence>
<dbReference type="Gene3D" id="3.40.50.720">
    <property type="entry name" value="NAD(P)-binding Rossmann-like Domain"/>
    <property type="match status" value="1"/>
</dbReference>
<name>A0ABX0ZIQ1_9ACTN</name>
<dbReference type="InterPro" id="IPR036291">
    <property type="entry name" value="NAD(P)-bd_dom_sf"/>
</dbReference>
<evidence type="ECO:0000313" key="3">
    <source>
        <dbReference type="Proteomes" id="UP000734511"/>
    </source>
</evidence>
<dbReference type="InterPro" id="IPR051604">
    <property type="entry name" value="Ergot_Alk_Oxidoreductase"/>
</dbReference>
<dbReference type="InterPro" id="IPR016040">
    <property type="entry name" value="NAD(P)-bd_dom"/>
</dbReference>
<dbReference type="Pfam" id="PF13460">
    <property type="entry name" value="NAD_binding_10"/>
    <property type="match status" value="1"/>
</dbReference>
<reference evidence="2 3" key="1">
    <citation type="submission" date="2020-03" db="EMBL/GenBank/DDBJ databases">
        <title>WGS of actinomycetes isolated from Thailand.</title>
        <authorList>
            <person name="Thawai C."/>
        </authorList>
    </citation>
    <scope>NUCLEOTIDE SEQUENCE [LARGE SCALE GENOMIC DNA]</scope>
    <source>
        <strain evidence="2 3">PRB2-1</strain>
    </source>
</reference>
<comment type="caution">
    <text evidence="2">The sequence shown here is derived from an EMBL/GenBank/DDBJ whole genome shotgun (WGS) entry which is preliminary data.</text>
</comment>
<dbReference type="SUPFAM" id="SSF51735">
    <property type="entry name" value="NAD(P)-binding Rossmann-fold domains"/>
    <property type="match status" value="1"/>
</dbReference>
<dbReference type="Proteomes" id="UP000734511">
    <property type="component" value="Unassembled WGS sequence"/>
</dbReference>
<keyword evidence="3" id="KW-1185">Reference proteome</keyword>